<evidence type="ECO:0000259" key="7">
    <source>
        <dbReference type="SMART" id="SM00642"/>
    </source>
</evidence>
<evidence type="ECO:0000256" key="2">
    <source>
        <dbReference type="ARBA" id="ARBA00022676"/>
    </source>
</evidence>
<feature type="active site" description="Proton donor" evidence="5">
    <location>
        <position position="234"/>
    </location>
</feature>
<dbReference type="EC" id="2.4.1.7" evidence="8"/>
<dbReference type="InterPro" id="IPR006047">
    <property type="entry name" value="GH13_cat_dom"/>
</dbReference>
<reference evidence="8 9" key="1">
    <citation type="journal article" date="2009" name="Stand. Genomic Sci.">
        <title>Complete genome sequence of Anaerococcus prevotii type strain (PC1).</title>
        <authorList>
            <person name="Labutti K."/>
            <person name="Pukall R."/>
            <person name="Steenblock K."/>
            <person name="Glavina Del Rio T."/>
            <person name="Tice H."/>
            <person name="Copeland A."/>
            <person name="Cheng J.F."/>
            <person name="Lucas S."/>
            <person name="Chen F."/>
            <person name="Nolan M."/>
            <person name="Bruce D."/>
            <person name="Goodwin L."/>
            <person name="Pitluck S."/>
            <person name="Ivanova N."/>
            <person name="Mavromatis K."/>
            <person name="Ovchinnikova G."/>
            <person name="Pati A."/>
            <person name="Chen A."/>
            <person name="Palaniappan K."/>
            <person name="Land M."/>
            <person name="Hauser L."/>
            <person name="Chang Y.J."/>
            <person name="Jeffries C.D."/>
            <person name="Chain P."/>
            <person name="Saunders E."/>
            <person name="Brettin T."/>
            <person name="Detter J.C."/>
            <person name="Han C."/>
            <person name="Goker M."/>
            <person name="Bristow J."/>
            <person name="Eisen J.A."/>
            <person name="Markowitz V."/>
            <person name="Hugenholtz P."/>
            <person name="Kyrpides N.C."/>
            <person name="Klenk H.P."/>
            <person name="Lapidus A."/>
        </authorList>
    </citation>
    <scope>NUCLEOTIDE SEQUENCE [LARGE SCALE GENOMIC DNA]</scope>
    <source>
        <strain evidence="9">ATCC 9321 / DSM 20548 / JCM 6508 / NCTC 11806 / PC1</strain>
    </source>
</reference>
<organism evidence="8 9">
    <name type="scientific">Anaerococcus prevotii (strain ATCC 9321 / DSM 20548 / JCM 6508 / NCTC 11806 / PC1)</name>
    <name type="common">Peptostreptococcus prevotii</name>
    <name type="synonym">Peptococcus prevotii</name>
    <dbReference type="NCBI Taxonomy" id="525919"/>
    <lineage>
        <taxon>Bacteria</taxon>
        <taxon>Bacillati</taxon>
        <taxon>Bacillota</taxon>
        <taxon>Tissierellia</taxon>
        <taxon>Tissierellales</taxon>
        <taxon>Peptoniphilaceae</taxon>
        <taxon>Anaerococcus</taxon>
    </lineage>
</organism>
<dbReference type="InterPro" id="IPR022527">
    <property type="entry name" value="Sucrose_phospho"/>
</dbReference>
<dbReference type="eggNOG" id="COG0366">
    <property type="taxonomic scope" value="Bacteria"/>
</dbReference>
<evidence type="ECO:0000256" key="4">
    <source>
        <dbReference type="PIRNR" id="PIRNR003059"/>
    </source>
</evidence>
<dbReference type="PANTHER" id="PTHR38784">
    <property type="entry name" value="SUCROSE PHOSPHORYLASE"/>
    <property type="match status" value="1"/>
</dbReference>
<dbReference type="SUPFAM" id="SSF51445">
    <property type="entry name" value="(Trans)glycosidases"/>
    <property type="match status" value="1"/>
</dbReference>
<evidence type="ECO:0000256" key="3">
    <source>
        <dbReference type="ARBA" id="ARBA00022679"/>
    </source>
</evidence>
<dbReference type="GO" id="GO:0005975">
    <property type="term" value="P:carbohydrate metabolic process"/>
    <property type="evidence" value="ECO:0007669"/>
    <property type="project" value="InterPro"/>
</dbReference>
<feature type="binding site" evidence="6">
    <location>
        <position position="49"/>
    </location>
    <ligand>
        <name>substrate</name>
    </ligand>
</feature>
<dbReference type="NCBIfam" id="TIGR03852">
    <property type="entry name" value="sucrose_gtfA"/>
    <property type="match status" value="1"/>
</dbReference>
<dbReference type="Gene3D" id="3.90.400.10">
    <property type="entry name" value="Oligo-1,6-glucosidase, Domain 2"/>
    <property type="match status" value="1"/>
</dbReference>
<feature type="binding site" evidence="6">
    <location>
        <position position="392"/>
    </location>
    <ligand>
        <name>substrate</name>
    </ligand>
</feature>
<gene>
    <name evidence="8" type="ordered locus">Apre_0241</name>
</gene>
<feature type="binding site" evidence="6">
    <location>
        <position position="234"/>
    </location>
    <ligand>
        <name>substrate</name>
    </ligand>
</feature>
<feature type="binding site" evidence="6">
    <location>
        <begin position="335"/>
        <end position="338"/>
    </location>
    <ligand>
        <name>substrate</name>
    </ligand>
</feature>
<evidence type="ECO:0000256" key="6">
    <source>
        <dbReference type="PIRSR" id="PIRSR003059-2"/>
    </source>
</evidence>
<proteinExistence type="inferred from homology"/>
<dbReference type="Gene3D" id="3.20.20.80">
    <property type="entry name" value="Glycosidases"/>
    <property type="match status" value="1"/>
</dbReference>
<dbReference type="EMBL" id="CP001708">
    <property type="protein sequence ID" value="ACV28293.1"/>
    <property type="molecule type" value="Genomic_DNA"/>
</dbReference>
<feature type="binding site" evidence="6">
    <location>
        <position position="87"/>
    </location>
    <ligand>
        <name>substrate</name>
    </ligand>
</feature>
<feature type="binding site" evidence="6">
    <location>
        <begin position="291"/>
        <end position="292"/>
    </location>
    <ligand>
        <name>substrate</name>
    </ligand>
</feature>
<dbReference type="InterPro" id="IPR016377">
    <property type="entry name" value="Sucrose_GGa_phosphorylase-rel"/>
</dbReference>
<dbReference type="CDD" id="cd11355">
    <property type="entry name" value="AmyAc_Sucrose_phosphorylase"/>
    <property type="match status" value="1"/>
</dbReference>
<dbReference type="Pfam" id="PF00128">
    <property type="entry name" value="Alpha-amylase"/>
    <property type="match status" value="1"/>
</dbReference>
<dbReference type="STRING" id="525919.Apre_0241"/>
<comment type="similarity">
    <text evidence="1 4">Belongs to the glycosyl hydrolase 13 family. Sucrose phosphorylase subfamily.</text>
</comment>
<name>C7RFN2_ANAPD</name>
<dbReference type="RefSeq" id="WP_015777207.1">
    <property type="nucleotide sequence ID" value="NC_013171.1"/>
</dbReference>
<keyword evidence="2 4" id="KW-0328">Glycosyltransferase</keyword>
<feature type="active site" description="Nucleophile" evidence="5">
    <location>
        <position position="193"/>
    </location>
</feature>
<keyword evidence="3 4" id="KW-0808">Transferase</keyword>
<dbReference type="KEGG" id="apr:Apre_0241"/>
<dbReference type="CAZy" id="GH13">
    <property type="family name" value="Glycoside Hydrolase Family 13"/>
</dbReference>
<evidence type="ECO:0000256" key="5">
    <source>
        <dbReference type="PIRSR" id="PIRSR003059-1"/>
    </source>
</evidence>
<evidence type="ECO:0000313" key="9">
    <source>
        <dbReference type="Proteomes" id="UP000002294"/>
    </source>
</evidence>
<dbReference type="PANTHER" id="PTHR38784:SF1">
    <property type="entry name" value="SUCROSE PHOSPHORYLASE"/>
    <property type="match status" value="1"/>
</dbReference>
<dbReference type="PIRSF" id="PIRSF003059">
    <property type="entry name" value="Sucrose_phosphorylase"/>
    <property type="match status" value="1"/>
</dbReference>
<dbReference type="AlphaFoldDB" id="C7RFN2"/>
<dbReference type="InterPro" id="IPR045857">
    <property type="entry name" value="O16G_dom_2"/>
</dbReference>
<keyword evidence="9" id="KW-1185">Reference proteome</keyword>
<sequence length="483" mass="56655">MGIQNKTMLITYSDSLGKDLKDLKENLEKYFKDAVGGVHILPFFPSTGDRGFAPIDYDEVDPKFGDWKDIKALGERYYLMFDFMINHISRKSKYYKDYQEKHEDSEYKDLFLNWDKFWPENRPSQADIDLIYKRKDRAPKQEIKFKDGLVENLWNTFGEEQIDLDVRTEVTMDFIKKNIDNLSKKGCDIIRLDAFAYAIKKLDTNDFFVEPEIWDLLDKIREMAVKNNVEILPEIHEHYKIQFKIASHDYFIYDFALPMLTLYSLYSGKVDRLKNWLEKSPMKQFTTLDTHDGIGVVDVKDIMTDDEIAFTTDQLYKVGANVNRKYSTAEYNNLDIYQINTTYYSALGDDDKKYFIARLIQAFAPGIPQVYYVGFLAGKNDLKLLEETKEGRNINRHYYSNEEIAREVERPIVKALLMLFKFRNRSEAFDLEGSISVENEGENIIIITRKNKDGSAVAKARIDLKNLTYKVTENDKEIEFLNI</sequence>
<evidence type="ECO:0000256" key="1">
    <source>
        <dbReference type="ARBA" id="ARBA00008452"/>
    </source>
</evidence>
<dbReference type="Proteomes" id="UP000002294">
    <property type="component" value="Chromosome"/>
</dbReference>
<dbReference type="InterPro" id="IPR017853">
    <property type="entry name" value="GH"/>
</dbReference>
<protein>
    <submittedName>
        <fullName evidence="8">Sucrose phosphorylase</fullName>
        <ecNumber evidence="8">2.4.1.7</ecNumber>
    </submittedName>
</protein>
<accession>C7RFN2</accession>
<dbReference type="OrthoDB" id="9805159at2"/>
<dbReference type="HOGENOM" id="CLU_021358_1_0_9"/>
<dbReference type="FunFam" id="3.90.400.10:FF:000007">
    <property type="entry name" value="Sucrose phosphorylase"/>
    <property type="match status" value="1"/>
</dbReference>
<feature type="binding site" evidence="6">
    <location>
        <begin position="191"/>
        <end position="193"/>
    </location>
    <ligand>
        <name>substrate</name>
    </ligand>
</feature>
<feature type="domain" description="Glycosyl hydrolase family 13 catalytic" evidence="7">
    <location>
        <begin position="6"/>
        <end position="410"/>
    </location>
</feature>
<dbReference type="SMART" id="SM00642">
    <property type="entry name" value="Aamy"/>
    <property type="match status" value="1"/>
</dbReference>
<dbReference type="GO" id="GO:0009018">
    <property type="term" value="F:sucrose phosphorylase activity"/>
    <property type="evidence" value="ECO:0007669"/>
    <property type="project" value="UniProtKB-EC"/>
</dbReference>
<evidence type="ECO:0000313" key="8">
    <source>
        <dbReference type="EMBL" id="ACV28293.1"/>
    </source>
</evidence>